<comment type="caution">
    <text evidence="1">The sequence shown here is derived from an EMBL/GenBank/DDBJ whole genome shotgun (WGS) entry which is preliminary data.</text>
</comment>
<gene>
    <name evidence="1" type="ORF">LCGC14_2617770</name>
</gene>
<protein>
    <submittedName>
        <fullName evidence="1">Uncharacterized protein</fullName>
    </submittedName>
</protein>
<feature type="non-terminal residue" evidence="1">
    <location>
        <position position="69"/>
    </location>
</feature>
<accession>A0A0F9A3Y3</accession>
<sequence length="69" mass="7399">MTILIGNELSGSPLYSAVVPVADAINRARLLFYRGFAPLAADADTNWVLTNARGLLLYGSLLEAATFLE</sequence>
<dbReference type="AlphaFoldDB" id="A0A0F9A3Y3"/>
<reference evidence="1" key="1">
    <citation type="journal article" date="2015" name="Nature">
        <title>Complex archaea that bridge the gap between prokaryotes and eukaryotes.</title>
        <authorList>
            <person name="Spang A."/>
            <person name="Saw J.H."/>
            <person name="Jorgensen S.L."/>
            <person name="Zaremba-Niedzwiedzka K."/>
            <person name="Martijn J."/>
            <person name="Lind A.E."/>
            <person name="van Eijk R."/>
            <person name="Schleper C."/>
            <person name="Guy L."/>
            <person name="Ettema T.J."/>
        </authorList>
    </citation>
    <scope>NUCLEOTIDE SEQUENCE</scope>
</reference>
<proteinExistence type="predicted"/>
<organism evidence="1">
    <name type="scientific">marine sediment metagenome</name>
    <dbReference type="NCBI Taxonomy" id="412755"/>
    <lineage>
        <taxon>unclassified sequences</taxon>
        <taxon>metagenomes</taxon>
        <taxon>ecological metagenomes</taxon>
    </lineage>
</organism>
<dbReference type="EMBL" id="LAZR01044596">
    <property type="protein sequence ID" value="KKL04264.1"/>
    <property type="molecule type" value="Genomic_DNA"/>
</dbReference>
<evidence type="ECO:0000313" key="1">
    <source>
        <dbReference type="EMBL" id="KKL04264.1"/>
    </source>
</evidence>
<name>A0A0F9A3Y3_9ZZZZ</name>